<evidence type="ECO:0000259" key="12">
    <source>
        <dbReference type="SMART" id="SM01038"/>
    </source>
</evidence>
<dbReference type="InterPro" id="IPR050347">
    <property type="entry name" value="Bact_Beta-galactosidase"/>
</dbReference>
<evidence type="ECO:0000256" key="7">
    <source>
        <dbReference type="ARBA" id="ARBA00022837"/>
    </source>
</evidence>
<dbReference type="PRINTS" id="PR00132">
    <property type="entry name" value="GLHYDRLASE2"/>
</dbReference>
<dbReference type="InterPro" id="IPR006104">
    <property type="entry name" value="Glyco_hydro_2_N"/>
</dbReference>
<reference evidence="13" key="2">
    <citation type="submission" date="2021-04" db="EMBL/GenBank/DDBJ databases">
        <authorList>
            <person name="Gilroy R."/>
        </authorList>
    </citation>
    <scope>NUCLEOTIDE SEQUENCE</scope>
    <source>
        <strain evidence="13">Gambia2-208</strain>
    </source>
</reference>
<dbReference type="InterPro" id="IPR006102">
    <property type="entry name" value="Ig-like_GH2"/>
</dbReference>
<accession>A0A9D1ZIE8</accession>
<dbReference type="InterPro" id="IPR014718">
    <property type="entry name" value="GH-type_carb-bd"/>
</dbReference>
<dbReference type="Gene3D" id="2.60.40.10">
    <property type="entry name" value="Immunoglobulins"/>
    <property type="match status" value="2"/>
</dbReference>
<keyword evidence="6 10" id="KW-0378">Hydrolase</keyword>
<dbReference type="PANTHER" id="PTHR46323:SF2">
    <property type="entry name" value="BETA-GALACTOSIDASE"/>
    <property type="match status" value="1"/>
</dbReference>
<dbReference type="EMBL" id="DXCV01000048">
    <property type="protein sequence ID" value="HIY88498.1"/>
    <property type="molecule type" value="Genomic_DNA"/>
</dbReference>
<dbReference type="PROSITE" id="PS00719">
    <property type="entry name" value="GLYCOSYL_HYDROL_F2_1"/>
    <property type="match status" value="1"/>
</dbReference>
<dbReference type="AlphaFoldDB" id="A0A9D1ZIE8"/>
<evidence type="ECO:0000256" key="8">
    <source>
        <dbReference type="ARBA" id="ARBA00023295"/>
    </source>
</evidence>
<dbReference type="GO" id="GO:0005990">
    <property type="term" value="P:lactose catabolic process"/>
    <property type="evidence" value="ECO:0007669"/>
    <property type="project" value="TreeGrafter"/>
</dbReference>
<keyword evidence="11" id="KW-0732">Signal</keyword>
<dbReference type="GO" id="GO:0030246">
    <property type="term" value="F:carbohydrate binding"/>
    <property type="evidence" value="ECO:0007669"/>
    <property type="project" value="InterPro"/>
</dbReference>
<dbReference type="SUPFAM" id="SSF74650">
    <property type="entry name" value="Galactose mutarotase-like"/>
    <property type="match status" value="1"/>
</dbReference>
<proteinExistence type="inferred from homology"/>
<dbReference type="Gene3D" id="2.70.98.10">
    <property type="match status" value="1"/>
</dbReference>
<evidence type="ECO:0000256" key="11">
    <source>
        <dbReference type="SAM" id="SignalP"/>
    </source>
</evidence>
<dbReference type="Pfam" id="PF02837">
    <property type="entry name" value="Glyco_hydro_2_N"/>
    <property type="match status" value="1"/>
</dbReference>
<evidence type="ECO:0000313" key="14">
    <source>
        <dbReference type="Proteomes" id="UP000886851"/>
    </source>
</evidence>
<comment type="caution">
    <text evidence="13">The sequence shown here is derived from an EMBL/GenBank/DDBJ whole genome shotgun (WGS) entry which is preliminary data.</text>
</comment>
<dbReference type="Pfam" id="PF00703">
    <property type="entry name" value="Glyco_hydro_2"/>
    <property type="match status" value="1"/>
</dbReference>
<dbReference type="Gene3D" id="2.80.10.50">
    <property type="match status" value="1"/>
</dbReference>
<dbReference type="Pfam" id="PF02929">
    <property type="entry name" value="Bgal_small_N"/>
    <property type="match status" value="1"/>
</dbReference>
<keyword evidence="7" id="KW-0106">Calcium</keyword>
<dbReference type="InterPro" id="IPR017853">
    <property type="entry name" value="GH"/>
</dbReference>
<dbReference type="GO" id="GO:0009341">
    <property type="term" value="C:beta-galactosidase complex"/>
    <property type="evidence" value="ECO:0007669"/>
    <property type="project" value="InterPro"/>
</dbReference>
<evidence type="ECO:0000256" key="6">
    <source>
        <dbReference type="ARBA" id="ARBA00022801"/>
    </source>
</evidence>
<dbReference type="InterPro" id="IPR006101">
    <property type="entry name" value="Glyco_hydro_2"/>
</dbReference>
<comment type="catalytic activity">
    <reaction evidence="1 10">
        <text>Hydrolysis of terminal non-reducing beta-D-galactose residues in beta-D-galactosides.</text>
        <dbReference type="EC" id="3.2.1.23"/>
    </reaction>
</comment>
<evidence type="ECO:0000256" key="5">
    <source>
        <dbReference type="ARBA" id="ARBA00012756"/>
    </source>
</evidence>
<evidence type="ECO:0000256" key="9">
    <source>
        <dbReference type="ARBA" id="ARBA00032230"/>
    </source>
</evidence>
<dbReference type="InterPro" id="IPR035992">
    <property type="entry name" value="Ricin_B-like_lectins"/>
</dbReference>
<organism evidence="13 14">
    <name type="scientific">Candidatus Bacteroides pullicola</name>
    <dbReference type="NCBI Taxonomy" id="2838475"/>
    <lineage>
        <taxon>Bacteria</taxon>
        <taxon>Pseudomonadati</taxon>
        <taxon>Bacteroidota</taxon>
        <taxon>Bacteroidia</taxon>
        <taxon>Bacteroidales</taxon>
        <taxon>Bacteroidaceae</taxon>
        <taxon>Bacteroides</taxon>
    </lineage>
</organism>
<dbReference type="SUPFAM" id="SSF49785">
    <property type="entry name" value="Galactose-binding domain-like"/>
    <property type="match status" value="1"/>
</dbReference>
<gene>
    <name evidence="13" type="ORF">H9824_07330</name>
</gene>
<name>A0A9D1ZIE8_9BACE</name>
<feature type="chain" id="PRO_5039565255" description="Beta-galactosidase" evidence="11">
    <location>
        <begin position="23"/>
        <end position="1192"/>
    </location>
</feature>
<dbReference type="CDD" id="cd00161">
    <property type="entry name" value="beta-trefoil_Ricin-like"/>
    <property type="match status" value="1"/>
</dbReference>
<dbReference type="Pfam" id="PF02836">
    <property type="entry name" value="Glyco_hydro_2_C"/>
    <property type="match status" value="1"/>
</dbReference>
<dbReference type="InterPro" id="IPR000772">
    <property type="entry name" value="Ricin_B_lectin"/>
</dbReference>
<comment type="subunit">
    <text evidence="4">Monomer.</text>
</comment>
<dbReference type="GO" id="GO:0004565">
    <property type="term" value="F:beta-galactosidase activity"/>
    <property type="evidence" value="ECO:0007669"/>
    <property type="project" value="UniProtKB-EC"/>
</dbReference>
<feature type="signal peptide" evidence="11">
    <location>
        <begin position="1"/>
        <end position="22"/>
    </location>
</feature>
<dbReference type="InterPro" id="IPR023232">
    <property type="entry name" value="Glyco_hydro_2_AS"/>
</dbReference>
<dbReference type="InterPro" id="IPR023230">
    <property type="entry name" value="Glyco_hydro_2_CS"/>
</dbReference>
<comment type="similarity">
    <text evidence="3 10">Belongs to the glycosyl hydrolase 2 family.</text>
</comment>
<protein>
    <recommendedName>
        <fullName evidence="5 10">Beta-galactosidase</fullName>
        <ecNumber evidence="5 10">3.2.1.23</ecNumber>
    </recommendedName>
    <alternativeName>
        <fullName evidence="9 10">Lactase</fullName>
    </alternativeName>
</protein>
<evidence type="ECO:0000256" key="4">
    <source>
        <dbReference type="ARBA" id="ARBA00011245"/>
    </source>
</evidence>
<dbReference type="PROSITE" id="PS00608">
    <property type="entry name" value="GLYCOSYL_HYDROL_F2_2"/>
    <property type="match status" value="1"/>
</dbReference>
<dbReference type="InterPro" id="IPR008979">
    <property type="entry name" value="Galactose-bd-like_sf"/>
</dbReference>
<keyword evidence="8 10" id="KW-0326">Glycosidase</keyword>
<reference evidence="13" key="1">
    <citation type="journal article" date="2021" name="PeerJ">
        <title>Extensive microbial diversity within the chicken gut microbiome revealed by metagenomics and culture.</title>
        <authorList>
            <person name="Gilroy R."/>
            <person name="Ravi A."/>
            <person name="Getino M."/>
            <person name="Pursley I."/>
            <person name="Horton D.L."/>
            <person name="Alikhan N.F."/>
            <person name="Baker D."/>
            <person name="Gharbi K."/>
            <person name="Hall N."/>
            <person name="Watson M."/>
            <person name="Adriaenssens E.M."/>
            <person name="Foster-Nyarko E."/>
            <person name="Jarju S."/>
            <person name="Secka A."/>
            <person name="Antonio M."/>
            <person name="Oren A."/>
            <person name="Chaudhuri R.R."/>
            <person name="La Ragione R."/>
            <person name="Hildebrand F."/>
            <person name="Pallen M.J."/>
        </authorList>
    </citation>
    <scope>NUCLEOTIDE SEQUENCE</scope>
    <source>
        <strain evidence="13">Gambia2-208</strain>
    </source>
</reference>
<dbReference type="SUPFAM" id="SSF49303">
    <property type="entry name" value="beta-Galactosidase/glucuronidase domain"/>
    <property type="match status" value="2"/>
</dbReference>
<sequence>MMGYVRYVWGMLLLCLASVAGAQDIAPGRNYELRTLGGLVLDNQESMDSGSRLFVAKAVPGREAQVWQFQPVEGQEDVYLLVSPLSFHAIDNGGNGRAGDNVIQWSSDRNNPNQYWQAQRQSDGTYVFTSVASGFCLSYGEKGIPGEPVVQQALDAASYSRQWRLVPSNVQVKLDPLKTHSDEDWENPAVFAINKEEGHASCIPYANVAEMQADSAYRRPWERTSSSRFLLLNGDWKFRWSKQPEDRPKDFYRPAYDVSAWDELPVPSNWEMHGYGTPIYTNITYPFRNNPPFIQGQRGYTVLKEPNAVGSYRRDFVLPEDWEDKEVFLHFDGTYSAMYVWVNGYKVGYSEGANNDARFNITRYVRPGNNVVAVEVYRWSDGSYLEDQDMFRLSGIHRDVYLVATPKVQLRDVTLTADISPRYDRAILKVKGQIRNHTGRLATGATLRVSLLDADGKCLRRFTAPAEAIAAGREVSVLASGSIRDPHLWSAETPYLYTVELELLDAEGHVTEATFQQYGFRTISIQGNKVYINGKLTLFKGANRHDIHPRYGKAVPVETMLQDVLLYKRHNLNTIRTSHYPNDPKMYALFDHYGLYVMDEADVECHGNMSLTDNPAWKDAFVDRAVRMVQRDKNHPSVIFWSLGNESGGGQNMVAEYDAVRALDDRPIHYEGMNDQADMDSRMYPSIEAMIEQDRQPRDKPFFLCEYAHAMGNAVGNLEEYWDYIEYKSRRMIGGCIWDWVDQGLNKPGRPDNEYYFGGSFGDTPNDNDFCNNGLVTPDRRVTPKLLEVKKVYQYISFKMNNLNEVELHNRYTHLNLTHFNLHYKLERDGKVIKEEIFGLPDCPPGERRTIHTPMERLLKDTADYYVTYEVSLKGSCNWAPAGHIVASEQFALACRPDTLPAVSSDSPDNHPLKCYVEERRYLRIENERVAVAFDMHNGQLVALRYDGREMLHCQQGFVFNGYRSINNDPRDHLDTSTRLTDFEYKQASDGKSVRVSVSLVAGSDRNGSVPHTLTYVVQGNGIIDVEASFHTSADFDMPRLALQTSLSPTLEQVEYFGRGPIENYADRKNAAYVGLYRTTVSDMREYYTRAQTMGGRSDVRMLALSDGKGHGLRITAHGTLSFSALHYDDRDLWRVKYGHDLDHIRRSEVVLNLDCIQRGLGNASCGPGPRPHYEIQKDADYRFAFRIEGLD</sequence>
<dbReference type="Gene3D" id="2.60.120.260">
    <property type="entry name" value="Galactose-binding domain-like"/>
    <property type="match status" value="1"/>
</dbReference>
<comment type="cofactor">
    <cofactor evidence="2">
        <name>Ca(2+)</name>
        <dbReference type="ChEBI" id="CHEBI:29108"/>
    </cofactor>
</comment>
<dbReference type="SUPFAM" id="SSF50370">
    <property type="entry name" value="Ricin B-like lectins"/>
    <property type="match status" value="1"/>
</dbReference>
<dbReference type="InterPro" id="IPR006103">
    <property type="entry name" value="Glyco_hydro_2_cat"/>
</dbReference>
<dbReference type="PANTHER" id="PTHR46323">
    <property type="entry name" value="BETA-GALACTOSIDASE"/>
    <property type="match status" value="1"/>
</dbReference>
<evidence type="ECO:0000256" key="10">
    <source>
        <dbReference type="RuleBase" id="RU361154"/>
    </source>
</evidence>
<dbReference type="SUPFAM" id="SSF51445">
    <property type="entry name" value="(Trans)glycosidases"/>
    <property type="match status" value="1"/>
</dbReference>
<dbReference type="InterPro" id="IPR004199">
    <property type="entry name" value="B-gal_small/dom_5"/>
</dbReference>
<dbReference type="Pfam" id="PF16353">
    <property type="entry name" value="LacZ_4"/>
    <property type="match status" value="1"/>
</dbReference>
<dbReference type="InterPro" id="IPR036156">
    <property type="entry name" value="Beta-gal/glucu_dom_sf"/>
</dbReference>
<evidence type="ECO:0000256" key="3">
    <source>
        <dbReference type="ARBA" id="ARBA00007401"/>
    </source>
</evidence>
<dbReference type="InterPro" id="IPR011013">
    <property type="entry name" value="Gal_mutarotase_sf_dom"/>
</dbReference>
<dbReference type="InterPro" id="IPR013783">
    <property type="entry name" value="Ig-like_fold"/>
</dbReference>
<dbReference type="Pfam" id="PF14200">
    <property type="entry name" value="RicinB_lectin_2"/>
    <property type="match status" value="1"/>
</dbReference>
<dbReference type="PROSITE" id="PS50231">
    <property type="entry name" value="RICIN_B_LECTIN"/>
    <property type="match status" value="1"/>
</dbReference>
<dbReference type="Gene3D" id="3.20.20.80">
    <property type="entry name" value="Glycosidases"/>
    <property type="match status" value="1"/>
</dbReference>
<dbReference type="EC" id="3.2.1.23" evidence="5 10"/>
<evidence type="ECO:0000313" key="13">
    <source>
        <dbReference type="EMBL" id="HIY88498.1"/>
    </source>
</evidence>
<evidence type="ECO:0000256" key="2">
    <source>
        <dbReference type="ARBA" id="ARBA00001913"/>
    </source>
</evidence>
<evidence type="ECO:0000256" key="1">
    <source>
        <dbReference type="ARBA" id="ARBA00001412"/>
    </source>
</evidence>
<dbReference type="SMART" id="SM01038">
    <property type="entry name" value="Bgal_small_N"/>
    <property type="match status" value="1"/>
</dbReference>
<dbReference type="Proteomes" id="UP000886851">
    <property type="component" value="Unassembled WGS sequence"/>
</dbReference>
<feature type="domain" description="Beta galactosidase small chain/" evidence="12">
    <location>
        <begin position="924"/>
        <end position="1189"/>
    </location>
</feature>
<dbReference type="InterPro" id="IPR032312">
    <property type="entry name" value="LacZ_4"/>
</dbReference>